<dbReference type="GO" id="GO:0046872">
    <property type="term" value="F:metal ion binding"/>
    <property type="evidence" value="ECO:0007669"/>
    <property type="project" value="UniProtKB-KW"/>
</dbReference>
<feature type="domain" description="Peptidase M13 C-terminal" evidence="9">
    <location>
        <begin position="667"/>
        <end position="866"/>
    </location>
</feature>
<dbReference type="SUPFAM" id="SSF55486">
    <property type="entry name" value="Metalloproteases ('zincins'), catalytic domain"/>
    <property type="match status" value="1"/>
</dbReference>
<dbReference type="Pfam" id="PF05649">
    <property type="entry name" value="Peptidase_M13_N"/>
    <property type="match status" value="1"/>
</dbReference>
<keyword evidence="8" id="KW-0812">Transmembrane</keyword>
<comment type="similarity">
    <text evidence="2">Belongs to the peptidase M13 family.</text>
</comment>
<name>A0AAF5DPH3_STRER</name>
<evidence type="ECO:0000256" key="6">
    <source>
        <dbReference type="ARBA" id="ARBA00022833"/>
    </source>
</evidence>
<keyword evidence="8" id="KW-1133">Transmembrane helix</keyword>
<dbReference type="GO" id="GO:0016485">
    <property type="term" value="P:protein processing"/>
    <property type="evidence" value="ECO:0007669"/>
    <property type="project" value="TreeGrafter"/>
</dbReference>
<evidence type="ECO:0000256" key="1">
    <source>
        <dbReference type="ARBA" id="ARBA00001947"/>
    </source>
</evidence>
<dbReference type="InterPro" id="IPR042089">
    <property type="entry name" value="Peptidase_M13_dom_2"/>
</dbReference>
<dbReference type="AlphaFoldDB" id="A0AAF5DPH3"/>
<evidence type="ECO:0000256" key="5">
    <source>
        <dbReference type="ARBA" id="ARBA00022801"/>
    </source>
</evidence>
<keyword evidence="11" id="KW-1185">Reference proteome</keyword>
<dbReference type="InterPro" id="IPR018497">
    <property type="entry name" value="Peptidase_M13_C"/>
</dbReference>
<accession>A0AAF5DPH3</accession>
<dbReference type="PRINTS" id="PR00786">
    <property type="entry name" value="NEPRILYSIN"/>
</dbReference>
<dbReference type="GO" id="GO:0004222">
    <property type="term" value="F:metalloendopeptidase activity"/>
    <property type="evidence" value="ECO:0007669"/>
    <property type="project" value="InterPro"/>
</dbReference>
<dbReference type="GO" id="GO:0005886">
    <property type="term" value="C:plasma membrane"/>
    <property type="evidence" value="ECO:0007669"/>
    <property type="project" value="TreeGrafter"/>
</dbReference>
<keyword evidence="5" id="KW-0378">Hydrolase</keyword>
<organism evidence="11 12">
    <name type="scientific">Strongyloides stercoralis</name>
    <name type="common">Threadworm</name>
    <dbReference type="NCBI Taxonomy" id="6248"/>
    <lineage>
        <taxon>Eukaryota</taxon>
        <taxon>Metazoa</taxon>
        <taxon>Ecdysozoa</taxon>
        <taxon>Nematoda</taxon>
        <taxon>Chromadorea</taxon>
        <taxon>Rhabditida</taxon>
        <taxon>Tylenchina</taxon>
        <taxon>Panagrolaimomorpha</taxon>
        <taxon>Strongyloidoidea</taxon>
        <taxon>Strongyloididae</taxon>
        <taxon>Strongyloides</taxon>
    </lineage>
</organism>
<feature type="domain" description="Peptidase M13 N-terminal" evidence="10">
    <location>
        <begin position="216"/>
        <end position="605"/>
    </location>
</feature>
<dbReference type="InterPro" id="IPR008753">
    <property type="entry name" value="Peptidase_M13_N"/>
</dbReference>
<dbReference type="CDD" id="cd08662">
    <property type="entry name" value="M13"/>
    <property type="match status" value="1"/>
</dbReference>
<evidence type="ECO:0000256" key="3">
    <source>
        <dbReference type="ARBA" id="ARBA00022670"/>
    </source>
</evidence>
<evidence type="ECO:0000256" key="7">
    <source>
        <dbReference type="ARBA" id="ARBA00023049"/>
    </source>
</evidence>
<evidence type="ECO:0000313" key="12">
    <source>
        <dbReference type="WBParaSite" id="TCONS_00016018.p1"/>
    </source>
</evidence>
<evidence type="ECO:0000259" key="10">
    <source>
        <dbReference type="Pfam" id="PF05649"/>
    </source>
</evidence>
<feature type="transmembrane region" description="Helical" evidence="8">
    <location>
        <begin position="68"/>
        <end position="92"/>
    </location>
</feature>
<evidence type="ECO:0000256" key="2">
    <source>
        <dbReference type="ARBA" id="ARBA00007357"/>
    </source>
</evidence>
<protein>
    <submittedName>
        <fullName evidence="12">Peptidase M13 C-terminal domain-containing protein</fullName>
    </submittedName>
</protein>
<comment type="cofactor">
    <cofactor evidence="1">
        <name>Zn(2+)</name>
        <dbReference type="ChEBI" id="CHEBI:29105"/>
    </cofactor>
</comment>
<dbReference type="PROSITE" id="PS51885">
    <property type="entry name" value="NEPRILYSIN"/>
    <property type="match status" value="1"/>
</dbReference>
<sequence length="867" mass="101116">VFFIYKKINTIFKMVFRIFSLQHSSYSPPKHYYCKEKKVCQKDSSFSIFSLMVNFCNPKSEQFSAVSVILFAFSIFLIVCCVVALAFITYSYNDESNIIKIKPLQEKVSIHQQQKGYSSYTLKNNLPTTTTIVSTIKENETKENMLSEVTISISTTQKPSPTITFSFQSNKNNTNMSKLNLNNENDKQKNDNLCVESECINISSRYKDNMNSKYNPCDNFYRFACDRFGTGKIIPKNEAKLTVLYEMKAQLNRDYHILLENYKINSTTSKSVKLLKKYYDSCMDDRAQDALDQMPLVSLFSSLGGWPLLQNARFDDKHFRWEILASQVHMLGISGLFSFSISPDIEDTSKCILTFRSPRLLLEHKHFYAQSYQINGHLQHYKLYMKELMKLLDADIDVIDNSLQMILEFEQKLAAISTCNEGSVHCQKHHKIKYGDFKEKFNIIDWDTFFDINIKKKLEPFNDLTIINVMDMEYFEGLQKLLQQRNNEIIQNYLMWKILHNFDMYLPQKFREPHISFNEKVYGQSLLPLWEECVNEVKKFLPLLITVEYTKNNIKESKYEHVNDLVMNLKHSLRKAIANNDWMSSDGKLKALLKLEKIGIKIGIPKEYLIHESLVTQQFNHITLSSQNYFDNTILLARSSFDITLQKLHQPTNNFIEFINQLMDVDAFYHFNGNQIIFSAGILRFPFYGVDAPEYVNYGSLGSGIGHELIHGFDDAGAHFDKNGNLNFWWDKSTQTNYKLKKECFISQYSSILEKYSQRYLNGEMTSIENIADNGGIRLAYDAYKKRLSNIENDKLLPVFKNMTNDQLFFFSYANTWCEMVKKENTDSHSLGEYRVNIPLQNFPEFGKAFNCPIGSKMNPFKKCHLW</sequence>
<evidence type="ECO:0000256" key="4">
    <source>
        <dbReference type="ARBA" id="ARBA00022723"/>
    </source>
</evidence>
<keyword evidence="8" id="KW-0472">Membrane</keyword>
<evidence type="ECO:0000256" key="8">
    <source>
        <dbReference type="SAM" id="Phobius"/>
    </source>
</evidence>
<reference evidence="12" key="1">
    <citation type="submission" date="2024-02" db="UniProtKB">
        <authorList>
            <consortium name="WormBaseParasite"/>
        </authorList>
    </citation>
    <scope>IDENTIFICATION</scope>
</reference>
<keyword evidence="3" id="KW-0645">Protease</keyword>
<dbReference type="Proteomes" id="UP000035681">
    <property type="component" value="Unplaced"/>
</dbReference>
<dbReference type="Gene3D" id="1.10.1380.10">
    <property type="entry name" value="Neutral endopeptidase , domain2"/>
    <property type="match status" value="1"/>
</dbReference>
<proteinExistence type="inferred from homology"/>
<evidence type="ECO:0000259" key="9">
    <source>
        <dbReference type="Pfam" id="PF01431"/>
    </source>
</evidence>
<dbReference type="InterPro" id="IPR024079">
    <property type="entry name" value="MetalloPept_cat_dom_sf"/>
</dbReference>
<evidence type="ECO:0000313" key="11">
    <source>
        <dbReference type="Proteomes" id="UP000035681"/>
    </source>
</evidence>
<dbReference type="PANTHER" id="PTHR11733:SF167">
    <property type="entry name" value="FI17812P1-RELATED"/>
    <property type="match status" value="1"/>
</dbReference>
<keyword evidence="6" id="KW-0862">Zinc</keyword>
<dbReference type="PANTHER" id="PTHR11733">
    <property type="entry name" value="ZINC METALLOPROTEASE FAMILY M13 NEPRILYSIN-RELATED"/>
    <property type="match status" value="1"/>
</dbReference>
<dbReference type="Pfam" id="PF01431">
    <property type="entry name" value="Peptidase_M13"/>
    <property type="match status" value="1"/>
</dbReference>
<dbReference type="InterPro" id="IPR000718">
    <property type="entry name" value="Peptidase_M13"/>
</dbReference>
<dbReference type="Gene3D" id="3.40.390.10">
    <property type="entry name" value="Collagenase (Catalytic Domain)"/>
    <property type="match status" value="1"/>
</dbReference>
<keyword evidence="7" id="KW-0482">Metalloprotease</keyword>
<keyword evidence="4" id="KW-0479">Metal-binding</keyword>
<dbReference type="WBParaSite" id="TCONS_00016018.p1">
    <property type="protein sequence ID" value="TCONS_00016018.p1"/>
    <property type="gene ID" value="XLOC_010574"/>
</dbReference>